<name>A0A5S6Q0F9_TRIMR</name>
<evidence type="ECO:0000313" key="3">
    <source>
        <dbReference type="WBParaSite" id="TMUE_0000000696.1"/>
    </source>
</evidence>
<keyword evidence="2" id="KW-1185">Reference proteome</keyword>
<feature type="domain" description="Checkpoint protein RAD24-like helical bundle" evidence="1">
    <location>
        <begin position="61"/>
        <end position="141"/>
    </location>
</feature>
<proteinExistence type="predicted"/>
<dbReference type="Proteomes" id="UP000046395">
    <property type="component" value="Unassembled WGS sequence"/>
</dbReference>
<sequence>MTKCLRALLSKASLKKNSEAVDINSIVQTADGDLRVAINNLQFSIEHSAGGFTTTRKDTVIPLFRACGKFLYGKFFADGSTNMENDSDVAALSIEETVAKCGVQEHLFCLYLFENYVDHRPDLEDVVQIASSFSSADCLTGWDVAGSLYPYVGSIVPRSVATFFSKENPRRFKVIRKPHDLVLHKQVQELNIRCHCLSQNMARCLFDTKSFTLDYLSYVLKIRKLLDLGCSLSYKKTTASVEAFTSILLDEAYLPWNDQPESSCEELKIDESD</sequence>
<evidence type="ECO:0000313" key="2">
    <source>
        <dbReference type="Proteomes" id="UP000046395"/>
    </source>
</evidence>
<reference evidence="2" key="1">
    <citation type="submission" date="2013-11" db="EMBL/GenBank/DDBJ databases">
        <authorList>
            <person name="Aslett M."/>
        </authorList>
    </citation>
    <scope>NUCLEOTIDE SEQUENCE [LARGE SCALE GENOMIC DNA]</scope>
    <source>
        <strain evidence="2">Edinburgh</strain>
    </source>
</reference>
<protein>
    <submittedName>
        <fullName evidence="3">BTB domain-containing protein</fullName>
    </submittedName>
</protein>
<dbReference type="STRING" id="70415.A0A5S6Q0F9"/>
<evidence type="ECO:0000259" key="1">
    <source>
        <dbReference type="Pfam" id="PF25812"/>
    </source>
</evidence>
<dbReference type="Pfam" id="PF25812">
    <property type="entry name" value="RAD24_helical"/>
    <property type="match status" value="1"/>
</dbReference>
<reference evidence="2" key="2">
    <citation type="submission" date="2014-03" db="EMBL/GenBank/DDBJ databases">
        <title>The whipworm genome and dual-species transcriptomics of an intimate host-pathogen interaction.</title>
        <authorList>
            <person name="Foth B.J."/>
            <person name="Tsai I.J."/>
            <person name="Reid A.J."/>
            <person name="Bancroft A.J."/>
            <person name="Nichol S."/>
            <person name="Tracey A."/>
            <person name="Holroyd N."/>
            <person name="Cotton J.A."/>
            <person name="Stanley E.J."/>
            <person name="Zarowiecki M."/>
            <person name="Liu J.Z."/>
            <person name="Huckvale T."/>
            <person name="Cooper P.J."/>
            <person name="Grencis R.K."/>
            <person name="Berriman M."/>
        </authorList>
    </citation>
    <scope>NUCLEOTIDE SEQUENCE [LARGE SCALE GENOMIC DNA]</scope>
    <source>
        <strain evidence="2">Edinburgh</strain>
    </source>
</reference>
<dbReference type="InterPro" id="IPR057927">
    <property type="entry name" value="RAD24-like_helical"/>
</dbReference>
<accession>A0A5S6Q0F9</accession>
<reference evidence="3" key="3">
    <citation type="submission" date="2019-12" db="UniProtKB">
        <authorList>
            <consortium name="WormBaseParasite"/>
        </authorList>
    </citation>
    <scope>IDENTIFICATION</scope>
</reference>
<organism evidence="2 3">
    <name type="scientific">Trichuris muris</name>
    <name type="common">Mouse whipworm</name>
    <dbReference type="NCBI Taxonomy" id="70415"/>
    <lineage>
        <taxon>Eukaryota</taxon>
        <taxon>Metazoa</taxon>
        <taxon>Ecdysozoa</taxon>
        <taxon>Nematoda</taxon>
        <taxon>Enoplea</taxon>
        <taxon>Dorylaimia</taxon>
        <taxon>Trichinellida</taxon>
        <taxon>Trichuridae</taxon>
        <taxon>Trichuris</taxon>
    </lineage>
</organism>
<dbReference type="WBParaSite" id="TMUE_0000000696.2">
    <property type="protein sequence ID" value="TMUE_0000000696.2"/>
    <property type="gene ID" value="WBGene00296621"/>
</dbReference>
<dbReference type="AlphaFoldDB" id="A0A5S6Q0F9"/>
<dbReference type="WBParaSite" id="TMUE_0000000696.1">
    <property type="protein sequence ID" value="TMUE_0000000696.1"/>
    <property type="gene ID" value="WBGene00296621"/>
</dbReference>